<evidence type="ECO:0000256" key="3">
    <source>
        <dbReference type="SAM" id="MobiDB-lite"/>
    </source>
</evidence>
<feature type="compositionally biased region" description="Low complexity" evidence="3">
    <location>
        <begin position="121"/>
        <end position="139"/>
    </location>
</feature>
<sequence length="139" mass="14836">MVGRREELLDLWRETSCGLEGLRANPTQDIGPNHINKLDSVYHNSNFKGFASAFYDGNVFSFVAEPAQNKFSGDLNDFIKYLTQSQGYSSSQCLYSIGAGTEPFVGSNAKFTTTGYSVSLSAGSSGNDEGSSGDSDSGS</sequence>
<dbReference type="InterPro" id="IPR002594">
    <property type="entry name" value="GH12"/>
</dbReference>
<evidence type="ECO:0000313" key="5">
    <source>
        <dbReference type="Proteomes" id="UP000766486"/>
    </source>
</evidence>
<evidence type="ECO:0000313" key="4">
    <source>
        <dbReference type="EMBL" id="VUC30547.1"/>
    </source>
</evidence>
<dbReference type="Gene3D" id="2.60.120.180">
    <property type="match status" value="1"/>
</dbReference>
<evidence type="ECO:0000256" key="1">
    <source>
        <dbReference type="ARBA" id="ARBA00005519"/>
    </source>
</evidence>
<accession>A0ABY6UJY5</accession>
<keyword evidence="5" id="KW-1185">Reference proteome</keyword>
<feature type="region of interest" description="Disordered" evidence="3">
    <location>
        <begin position="120"/>
        <end position="139"/>
    </location>
</feature>
<name>A0ABY6UJY5_BIOOC</name>
<protein>
    <submittedName>
        <fullName evidence="4">Uncharacterized protein</fullName>
    </submittedName>
</protein>
<gene>
    <name evidence="4" type="ORF">CLO192961_LOCUS287530</name>
</gene>
<organism evidence="4 5">
    <name type="scientific">Bionectria ochroleuca</name>
    <name type="common">Gliocladium roseum</name>
    <dbReference type="NCBI Taxonomy" id="29856"/>
    <lineage>
        <taxon>Eukaryota</taxon>
        <taxon>Fungi</taxon>
        <taxon>Dikarya</taxon>
        <taxon>Ascomycota</taxon>
        <taxon>Pezizomycotina</taxon>
        <taxon>Sordariomycetes</taxon>
        <taxon>Hypocreomycetidae</taxon>
        <taxon>Hypocreales</taxon>
        <taxon>Bionectriaceae</taxon>
        <taxon>Clonostachys</taxon>
    </lineage>
</organism>
<dbReference type="Proteomes" id="UP000766486">
    <property type="component" value="Unassembled WGS sequence"/>
</dbReference>
<keyword evidence="2" id="KW-0624">Polysaccharide degradation</keyword>
<keyword evidence="2" id="KW-0326">Glycosidase</keyword>
<keyword evidence="2" id="KW-0119">Carbohydrate metabolism</keyword>
<dbReference type="EMBL" id="CABFNS010000820">
    <property type="protein sequence ID" value="VUC30547.1"/>
    <property type="molecule type" value="Genomic_DNA"/>
</dbReference>
<evidence type="ECO:0000256" key="2">
    <source>
        <dbReference type="RuleBase" id="RU361163"/>
    </source>
</evidence>
<comment type="caution">
    <text evidence="4">The sequence shown here is derived from an EMBL/GenBank/DDBJ whole genome shotgun (WGS) entry which is preliminary data.</text>
</comment>
<keyword evidence="2" id="KW-0378">Hydrolase</keyword>
<dbReference type="PANTHER" id="PTHR34002:SF9">
    <property type="entry name" value="XYLOGLUCAN-SPECIFIC ENDO-BETA-1,4-GLUCANASE A"/>
    <property type="match status" value="1"/>
</dbReference>
<dbReference type="PANTHER" id="PTHR34002">
    <property type="entry name" value="BLR1656 PROTEIN"/>
    <property type="match status" value="1"/>
</dbReference>
<reference evidence="4 5" key="1">
    <citation type="submission" date="2019-06" db="EMBL/GenBank/DDBJ databases">
        <authorList>
            <person name="Broberg M."/>
        </authorList>
    </citation>
    <scope>NUCLEOTIDE SEQUENCE [LARGE SCALE GENOMIC DNA]</scope>
</reference>
<dbReference type="InterPro" id="IPR013320">
    <property type="entry name" value="ConA-like_dom_sf"/>
</dbReference>
<dbReference type="InterPro" id="IPR013319">
    <property type="entry name" value="GH11/12"/>
</dbReference>
<proteinExistence type="inferred from homology"/>
<comment type="similarity">
    <text evidence="1 2">Belongs to the glycosyl hydrolase 12 (cellulase H) family.</text>
</comment>
<dbReference type="SUPFAM" id="SSF49899">
    <property type="entry name" value="Concanavalin A-like lectins/glucanases"/>
    <property type="match status" value="1"/>
</dbReference>
<dbReference type="Pfam" id="PF01670">
    <property type="entry name" value="Glyco_hydro_12"/>
    <property type="match status" value="1"/>
</dbReference>